<feature type="region of interest" description="Disordered" evidence="5">
    <location>
        <begin position="114"/>
        <end position="147"/>
    </location>
</feature>
<keyword evidence="4" id="KW-0539">Nucleus</keyword>
<feature type="compositionally biased region" description="Basic and acidic residues" evidence="5">
    <location>
        <begin position="420"/>
        <end position="431"/>
    </location>
</feature>
<dbReference type="GeneID" id="77730760"/>
<feature type="domain" description="KN homeodomain" evidence="6">
    <location>
        <begin position="154"/>
        <end position="193"/>
    </location>
</feature>
<gene>
    <name evidence="7" type="ORF">MKK02DRAFT_41413</name>
</gene>
<evidence type="ECO:0000256" key="1">
    <source>
        <dbReference type="ARBA" id="ARBA00005800"/>
    </source>
</evidence>
<feature type="compositionally biased region" description="Low complexity" evidence="5">
    <location>
        <begin position="466"/>
        <end position="477"/>
    </location>
</feature>
<dbReference type="EMBL" id="JAKWFO010000016">
    <property type="protein sequence ID" value="KAI9631783.1"/>
    <property type="molecule type" value="Genomic_DNA"/>
</dbReference>
<feature type="compositionally biased region" description="Gly residues" evidence="5">
    <location>
        <begin position="519"/>
        <end position="536"/>
    </location>
</feature>
<comment type="similarity">
    <text evidence="1">Belongs to the TALE/M-ATYP homeobox family.</text>
</comment>
<evidence type="ECO:0000256" key="2">
    <source>
        <dbReference type="ARBA" id="ARBA00023125"/>
    </source>
</evidence>
<dbReference type="Proteomes" id="UP001164286">
    <property type="component" value="Unassembled WGS sequence"/>
</dbReference>
<dbReference type="GO" id="GO:0003677">
    <property type="term" value="F:DNA binding"/>
    <property type="evidence" value="ECO:0007669"/>
    <property type="project" value="UniProtKB-KW"/>
</dbReference>
<feature type="region of interest" description="Disordered" evidence="5">
    <location>
        <begin position="395"/>
        <end position="493"/>
    </location>
</feature>
<feature type="compositionally biased region" description="Polar residues" evidence="5">
    <location>
        <begin position="333"/>
        <end position="348"/>
    </location>
</feature>
<evidence type="ECO:0000256" key="4">
    <source>
        <dbReference type="ARBA" id="ARBA00023242"/>
    </source>
</evidence>
<feature type="compositionally biased region" description="Polar residues" evidence="5">
    <location>
        <begin position="289"/>
        <end position="300"/>
    </location>
</feature>
<dbReference type="Gene3D" id="1.10.10.60">
    <property type="entry name" value="Homeodomain-like"/>
    <property type="match status" value="1"/>
</dbReference>
<keyword evidence="8" id="KW-1185">Reference proteome</keyword>
<evidence type="ECO:0000256" key="5">
    <source>
        <dbReference type="SAM" id="MobiDB-lite"/>
    </source>
</evidence>
<dbReference type="Pfam" id="PF05920">
    <property type="entry name" value="Homeobox_KN"/>
    <property type="match status" value="1"/>
</dbReference>
<accession>A0AA38LQP5</accession>
<protein>
    <recommendedName>
        <fullName evidence="6">KN homeodomain domain-containing protein</fullName>
    </recommendedName>
</protein>
<feature type="compositionally biased region" description="Low complexity" evidence="5">
    <location>
        <begin position="312"/>
        <end position="321"/>
    </location>
</feature>
<dbReference type="GO" id="GO:0006355">
    <property type="term" value="P:regulation of DNA-templated transcription"/>
    <property type="evidence" value="ECO:0007669"/>
    <property type="project" value="InterPro"/>
</dbReference>
<feature type="compositionally biased region" description="Pro residues" evidence="5">
    <location>
        <begin position="123"/>
        <end position="134"/>
    </location>
</feature>
<name>A0AA38LQP5_9TREE</name>
<evidence type="ECO:0000313" key="8">
    <source>
        <dbReference type="Proteomes" id="UP001164286"/>
    </source>
</evidence>
<evidence type="ECO:0000259" key="6">
    <source>
        <dbReference type="Pfam" id="PF05920"/>
    </source>
</evidence>
<dbReference type="AlphaFoldDB" id="A0AA38LQP5"/>
<keyword evidence="3" id="KW-0371">Homeobox</keyword>
<dbReference type="InterPro" id="IPR009057">
    <property type="entry name" value="Homeodomain-like_sf"/>
</dbReference>
<evidence type="ECO:0000256" key="3">
    <source>
        <dbReference type="ARBA" id="ARBA00023155"/>
    </source>
</evidence>
<reference evidence="7" key="1">
    <citation type="journal article" date="2022" name="G3 (Bethesda)">
        <title>High quality genome of the basidiomycete yeast Dioszegia hungarica PDD-24b-2 isolated from cloud water.</title>
        <authorList>
            <person name="Jarrige D."/>
            <person name="Haridas S."/>
            <person name="Bleykasten-Grosshans C."/>
            <person name="Joly M."/>
            <person name="Nadalig T."/>
            <person name="Sancelme M."/>
            <person name="Vuilleumier S."/>
            <person name="Grigoriev I.V."/>
            <person name="Amato P."/>
            <person name="Bringel F."/>
        </authorList>
    </citation>
    <scope>NUCLEOTIDE SEQUENCE</scope>
    <source>
        <strain evidence="7">PDD-24b-2</strain>
    </source>
</reference>
<proteinExistence type="inferred from homology"/>
<feature type="region of interest" description="Disordered" evidence="5">
    <location>
        <begin position="252"/>
        <end position="350"/>
    </location>
</feature>
<dbReference type="SUPFAM" id="SSF46689">
    <property type="entry name" value="Homeodomain-like"/>
    <property type="match status" value="1"/>
</dbReference>
<feature type="region of interest" description="Disordered" evidence="5">
    <location>
        <begin position="516"/>
        <end position="548"/>
    </location>
</feature>
<evidence type="ECO:0000313" key="7">
    <source>
        <dbReference type="EMBL" id="KAI9631783.1"/>
    </source>
</evidence>
<feature type="compositionally biased region" description="Basic residues" evidence="5">
    <location>
        <begin position="262"/>
        <end position="279"/>
    </location>
</feature>
<sequence>MCLQNDILRVGEGLLGAIEKGHSLADLIPAWMDVTARLESAHTDGLLNHDIAHVASTVASGVETLTTSLIRLEEANAAALDDLSAEFNKIMVDHDPSPKPNIQPFPRLFKRACRSSTRHPPRPRTPPPPPPSSNPLPTHASTTHDPRSLPLRHWFLSNLAFPYPTPSEKDSIASECGITRAKVDSDMTNWRRRSGWTDMMVRFSGGDREVMREMIEYLESTGRERVGGVEGAVDGVRRYLMGEGPRVEVGWVETLPASNRKSSAKSTRKGPKNARKRRSSSSSPDPEQEQTTYQPISSTRGRPGQPMPHIPSISSLSTTSTFVDPTGGGGQKRTVSGSSRYSNGTDSTCAEMDEYAPFPKRANTGSDLIAAPAPGQAAEHLPFTFQPIYASPYGLAPSSSTSSSAQNTRKRPAEAQIGSEHTKSTRFEHGHYSAPPPSSSTSAYRNHLSPPGTTYTYSARALTPISSDDAGSTSASESGEEQSTRQSSPSSVTDVEANYLPYASFGSSGVVLQAQAQTGGSGSGSGSGGVGMGMEGQQGIWSTSQPLARPDGWGVSGVRFVMPQEYDFAPQLQGWVGITSWGGRGRDGLGFQQAVYAPLVKPKKTAGVEVEDVPPAYSAT</sequence>
<keyword evidence="2" id="KW-0238">DNA-binding</keyword>
<dbReference type="RefSeq" id="XP_052941560.1">
    <property type="nucleotide sequence ID" value="XM_053091555.1"/>
</dbReference>
<dbReference type="InterPro" id="IPR008422">
    <property type="entry name" value="KN_HD"/>
</dbReference>
<comment type="caution">
    <text evidence="7">The sequence shown here is derived from an EMBL/GenBank/DDBJ whole genome shotgun (WGS) entry which is preliminary data.</text>
</comment>
<organism evidence="7 8">
    <name type="scientific">Dioszegia hungarica</name>
    <dbReference type="NCBI Taxonomy" id="4972"/>
    <lineage>
        <taxon>Eukaryota</taxon>
        <taxon>Fungi</taxon>
        <taxon>Dikarya</taxon>
        <taxon>Basidiomycota</taxon>
        <taxon>Agaricomycotina</taxon>
        <taxon>Tremellomycetes</taxon>
        <taxon>Tremellales</taxon>
        <taxon>Bulleribasidiaceae</taxon>
        <taxon>Dioszegia</taxon>
    </lineage>
</organism>